<feature type="domain" description="Solute-binding protein family 5" evidence="4">
    <location>
        <begin position="74"/>
        <end position="476"/>
    </location>
</feature>
<keyword evidence="3" id="KW-0732">Signal</keyword>
<dbReference type="Gene3D" id="3.40.190.10">
    <property type="entry name" value="Periplasmic binding protein-like II"/>
    <property type="match status" value="1"/>
</dbReference>
<protein>
    <submittedName>
        <fullName evidence="5">Peptide/nickel transport system substrate-binding protein</fullName>
    </submittedName>
</protein>
<accession>A0A839GU33</accession>
<dbReference type="Pfam" id="PF00496">
    <property type="entry name" value="SBP_bac_5"/>
    <property type="match status" value="1"/>
</dbReference>
<dbReference type="PIRSF" id="PIRSF002741">
    <property type="entry name" value="MppA"/>
    <property type="match status" value="1"/>
</dbReference>
<dbReference type="GO" id="GO:0030288">
    <property type="term" value="C:outer membrane-bounded periplasmic space"/>
    <property type="evidence" value="ECO:0007669"/>
    <property type="project" value="UniProtKB-ARBA"/>
</dbReference>
<keyword evidence="6" id="KW-1185">Reference proteome</keyword>
<dbReference type="RefSeq" id="WP_182513291.1">
    <property type="nucleotide sequence ID" value="NZ_JACJIQ010000009.1"/>
</dbReference>
<organism evidence="5 6">
    <name type="scientific">Rufibacter quisquiliarum</name>
    <dbReference type="NCBI Taxonomy" id="1549639"/>
    <lineage>
        <taxon>Bacteria</taxon>
        <taxon>Pseudomonadati</taxon>
        <taxon>Bacteroidota</taxon>
        <taxon>Cytophagia</taxon>
        <taxon>Cytophagales</taxon>
        <taxon>Hymenobacteraceae</taxon>
        <taxon>Rufibacter</taxon>
    </lineage>
</organism>
<name>A0A839GU33_9BACT</name>
<sequence>MRKLAFYTSWLLLYFVTSCGNSTNNNPAVRIRLAQDPESLHPINYANAYSLQLLNLLYQSLLTVNLKDHSAQPLLVEALPTVEVQDSLSYFRFKIRPEAKWDNGNPVTGLDVAFSLKVLQSPALENDRWRAQYHFIKDIKVDQKDPHSFTIICSGYAPEMRIMVGDFFVLPQYRFDPQNILTSFSLPFIRDRFDSLARTTTFKSFSNALQNPTLSRNTAEVKGSGPYKLISWSSGQHVLLQRKNNWWGDQVNPIPTPLIARPDQLLFQIIPDDAAATLALKAGQIDLMDNIPLVAYQEMKRDRDTKEKIQFFSPATYDLVFLGMNGASPVLEDKKTRRAIAHLFDIPQIIKTLQGGYATATIGVVHPTVNAFYHHQLQPIPYNTSKAVQLLKAAGWKKKPSGWTKHKGGREIKLALELIHRAGNSDFENMGLLLQQAARSIGVPISIGTLESSQISERLNQGNFQLYFRTLTTSPFSYNLLPLLHTSSAKEGGANVTHFGNKETDRLLERIAKTESPAEQGELLKQLQERMQEESNFVFLYFLQNKIAISKRIDSVVVSSIKPNYDLSKLIIKKE</sequence>
<dbReference type="GO" id="GO:0043190">
    <property type="term" value="C:ATP-binding cassette (ABC) transporter complex"/>
    <property type="evidence" value="ECO:0007669"/>
    <property type="project" value="InterPro"/>
</dbReference>
<evidence type="ECO:0000313" key="5">
    <source>
        <dbReference type="EMBL" id="MBA9077908.1"/>
    </source>
</evidence>
<proteinExistence type="inferred from homology"/>
<dbReference type="Gene3D" id="3.10.105.10">
    <property type="entry name" value="Dipeptide-binding Protein, Domain 3"/>
    <property type="match status" value="1"/>
</dbReference>
<dbReference type="InterPro" id="IPR039424">
    <property type="entry name" value="SBP_5"/>
</dbReference>
<dbReference type="PANTHER" id="PTHR30290">
    <property type="entry name" value="PERIPLASMIC BINDING COMPONENT OF ABC TRANSPORTER"/>
    <property type="match status" value="1"/>
</dbReference>
<reference evidence="5 6" key="1">
    <citation type="submission" date="2020-08" db="EMBL/GenBank/DDBJ databases">
        <title>Genomic Encyclopedia of Type Strains, Phase IV (KMG-IV): sequencing the most valuable type-strain genomes for metagenomic binning, comparative biology and taxonomic classification.</title>
        <authorList>
            <person name="Goeker M."/>
        </authorList>
    </citation>
    <scope>NUCLEOTIDE SEQUENCE [LARGE SCALE GENOMIC DNA]</scope>
    <source>
        <strain evidence="5 6">DSM 29854</strain>
    </source>
</reference>
<gene>
    <name evidence="5" type="ORF">FHS90_002627</name>
</gene>
<comment type="similarity">
    <text evidence="1">Belongs to the bacterial solute-binding protein 5 family.</text>
</comment>
<dbReference type="GO" id="GO:1904680">
    <property type="term" value="F:peptide transmembrane transporter activity"/>
    <property type="evidence" value="ECO:0007669"/>
    <property type="project" value="TreeGrafter"/>
</dbReference>
<evidence type="ECO:0000313" key="6">
    <source>
        <dbReference type="Proteomes" id="UP000563094"/>
    </source>
</evidence>
<evidence type="ECO:0000256" key="2">
    <source>
        <dbReference type="ARBA" id="ARBA00022448"/>
    </source>
</evidence>
<evidence type="ECO:0000256" key="3">
    <source>
        <dbReference type="ARBA" id="ARBA00022729"/>
    </source>
</evidence>
<dbReference type="GO" id="GO:0015833">
    <property type="term" value="P:peptide transport"/>
    <property type="evidence" value="ECO:0007669"/>
    <property type="project" value="TreeGrafter"/>
</dbReference>
<dbReference type="AlphaFoldDB" id="A0A839GU33"/>
<dbReference type="SUPFAM" id="SSF53850">
    <property type="entry name" value="Periplasmic binding protein-like II"/>
    <property type="match status" value="1"/>
</dbReference>
<dbReference type="PROSITE" id="PS51257">
    <property type="entry name" value="PROKAR_LIPOPROTEIN"/>
    <property type="match status" value="1"/>
</dbReference>
<dbReference type="InterPro" id="IPR030678">
    <property type="entry name" value="Peptide/Ni-bd"/>
</dbReference>
<dbReference type="PANTHER" id="PTHR30290:SF9">
    <property type="entry name" value="OLIGOPEPTIDE-BINDING PROTEIN APPA"/>
    <property type="match status" value="1"/>
</dbReference>
<dbReference type="Proteomes" id="UP000563094">
    <property type="component" value="Unassembled WGS sequence"/>
</dbReference>
<dbReference type="InterPro" id="IPR000914">
    <property type="entry name" value="SBP_5_dom"/>
</dbReference>
<keyword evidence="2" id="KW-0813">Transport</keyword>
<comment type="caution">
    <text evidence="5">The sequence shown here is derived from an EMBL/GenBank/DDBJ whole genome shotgun (WGS) entry which is preliminary data.</text>
</comment>
<evidence type="ECO:0000256" key="1">
    <source>
        <dbReference type="ARBA" id="ARBA00005695"/>
    </source>
</evidence>
<dbReference type="EMBL" id="JACJIQ010000009">
    <property type="protein sequence ID" value="MBA9077908.1"/>
    <property type="molecule type" value="Genomic_DNA"/>
</dbReference>
<evidence type="ECO:0000259" key="4">
    <source>
        <dbReference type="Pfam" id="PF00496"/>
    </source>
</evidence>